<dbReference type="Pfam" id="PF00149">
    <property type="entry name" value="Metallophos"/>
    <property type="match status" value="1"/>
</dbReference>
<dbReference type="InterPro" id="IPR029052">
    <property type="entry name" value="Metallo-depent_PP-like"/>
</dbReference>
<feature type="domain" description="Calcineurin-like phosphoesterase" evidence="1">
    <location>
        <begin position="1"/>
        <end position="228"/>
    </location>
</feature>
<evidence type="ECO:0000313" key="2">
    <source>
        <dbReference type="EMBL" id="MYM56979.1"/>
    </source>
</evidence>
<comment type="caution">
    <text evidence="2">The sequence shown here is derived from an EMBL/GenBank/DDBJ whole genome shotgun (WGS) entry which is preliminary data.</text>
</comment>
<name>A0A6L8LV29_9RHOB</name>
<keyword evidence="3" id="KW-1185">Reference proteome</keyword>
<evidence type="ECO:0000313" key="3">
    <source>
        <dbReference type="Proteomes" id="UP000479043"/>
    </source>
</evidence>
<dbReference type="Proteomes" id="UP000479043">
    <property type="component" value="Unassembled WGS sequence"/>
</dbReference>
<accession>A0A6L8LV29</accession>
<evidence type="ECO:0000259" key="1">
    <source>
        <dbReference type="Pfam" id="PF00149"/>
    </source>
</evidence>
<dbReference type="InterPro" id="IPR004843">
    <property type="entry name" value="Calcineurin-like_PHP"/>
</dbReference>
<dbReference type="PANTHER" id="PTHR37844">
    <property type="entry name" value="SER/THR PROTEIN PHOSPHATASE SUPERFAMILY (AFU_ORTHOLOGUE AFUA_1G14840)"/>
    <property type="match status" value="1"/>
</dbReference>
<gene>
    <name evidence="2" type="ORF">GR167_16805</name>
</gene>
<protein>
    <recommendedName>
        <fullName evidence="1">Calcineurin-like phosphoesterase domain-containing protein</fullName>
    </recommendedName>
</protein>
<dbReference type="PANTHER" id="PTHR37844:SF2">
    <property type="entry name" value="SER_THR PROTEIN PHOSPHATASE SUPERFAMILY (AFU_ORTHOLOGUE AFUA_1G14840)"/>
    <property type="match status" value="1"/>
</dbReference>
<dbReference type="EMBL" id="WWEN01000008">
    <property type="protein sequence ID" value="MYM56979.1"/>
    <property type="molecule type" value="Genomic_DNA"/>
</dbReference>
<sequence>MPALVIADLHLDLWLKAGRDPFQACPPETLRSLDALFIAGDLCNKPKARWSKMLEHISRYVPLERVYVTPGNHDYYGHTFDKDDSLERIAKEAGAHFVQTRQVHIEDTRFLCCTLWTDFQLFGDVSGGMQDAQEKLNDYRSIRVAAAGYRRLQPIETRRKHLEHRQWLENKLTDHFPGRTVVVTHHAPLPTAAEAIHQSLQPAYCSDLTSTIERSGVDEWLFGHTHIPVEVEIGAARVRNVSLGYPDQVAEGQEVHRLLSGWIDT</sequence>
<dbReference type="Gene3D" id="3.60.21.10">
    <property type="match status" value="1"/>
</dbReference>
<dbReference type="SUPFAM" id="SSF56300">
    <property type="entry name" value="Metallo-dependent phosphatases"/>
    <property type="match status" value="1"/>
</dbReference>
<dbReference type="AlphaFoldDB" id="A0A6L8LV29"/>
<reference evidence="2 3" key="1">
    <citation type="submission" date="2020-01" db="EMBL/GenBank/DDBJ databases">
        <authorList>
            <person name="Chen S."/>
        </authorList>
    </citation>
    <scope>NUCLEOTIDE SEQUENCE [LARGE SCALE GENOMIC DNA]</scope>
    <source>
        <strain evidence="2 3">GS-10</strain>
    </source>
</reference>
<proteinExistence type="predicted"/>
<organism evidence="2 3">
    <name type="scientific">Thalassovita mangrovi</name>
    <dbReference type="NCBI Taxonomy" id="2692236"/>
    <lineage>
        <taxon>Bacteria</taxon>
        <taxon>Pseudomonadati</taxon>
        <taxon>Pseudomonadota</taxon>
        <taxon>Alphaproteobacteria</taxon>
        <taxon>Rhodobacterales</taxon>
        <taxon>Roseobacteraceae</taxon>
        <taxon>Thalassovita</taxon>
    </lineage>
</organism>
<dbReference type="RefSeq" id="WP_160974887.1">
    <property type="nucleotide sequence ID" value="NZ_WWEN01000008.1"/>
</dbReference>
<dbReference type="GO" id="GO:0016787">
    <property type="term" value="F:hydrolase activity"/>
    <property type="evidence" value="ECO:0007669"/>
    <property type="project" value="InterPro"/>
</dbReference>